<keyword evidence="3" id="KW-1185">Reference proteome</keyword>
<keyword evidence="1" id="KW-1133">Transmembrane helix</keyword>
<organism evidence="2 3">
    <name type="scientific">Pseudomicrostroma glucosiphilum</name>
    <dbReference type="NCBI Taxonomy" id="1684307"/>
    <lineage>
        <taxon>Eukaryota</taxon>
        <taxon>Fungi</taxon>
        <taxon>Dikarya</taxon>
        <taxon>Basidiomycota</taxon>
        <taxon>Ustilaginomycotina</taxon>
        <taxon>Exobasidiomycetes</taxon>
        <taxon>Microstromatales</taxon>
        <taxon>Microstromatales incertae sedis</taxon>
        <taxon>Pseudomicrostroma</taxon>
    </lineage>
</organism>
<feature type="transmembrane region" description="Helical" evidence="1">
    <location>
        <begin position="52"/>
        <end position="70"/>
    </location>
</feature>
<dbReference type="EMBL" id="KZ819328">
    <property type="protein sequence ID" value="PWN20514.1"/>
    <property type="molecule type" value="Genomic_DNA"/>
</dbReference>
<reference evidence="2 3" key="1">
    <citation type="journal article" date="2018" name="Mol. Biol. Evol.">
        <title>Broad Genomic Sampling Reveals a Smut Pathogenic Ancestry of the Fungal Clade Ustilaginomycotina.</title>
        <authorList>
            <person name="Kijpornyongpan T."/>
            <person name="Mondo S.J."/>
            <person name="Barry K."/>
            <person name="Sandor L."/>
            <person name="Lee J."/>
            <person name="Lipzen A."/>
            <person name="Pangilinan J."/>
            <person name="LaButti K."/>
            <person name="Hainaut M."/>
            <person name="Henrissat B."/>
            <person name="Grigoriev I.V."/>
            <person name="Spatafora J.W."/>
            <person name="Aime M.C."/>
        </authorList>
    </citation>
    <scope>NUCLEOTIDE SEQUENCE [LARGE SCALE GENOMIC DNA]</scope>
    <source>
        <strain evidence="2 3">MCA 4718</strain>
    </source>
</reference>
<name>A0A316U6R2_9BASI</name>
<evidence type="ECO:0000256" key="1">
    <source>
        <dbReference type="SAM" id="Phobius"/>
    </source>
</evidence>
<sequence length="206" mass="22506">MRLGRRTSNAIASGLSPAVEASRAGCHAEQLALNSGFLIPYPRQRLTRCSQFHLLALILVSVLVRGFAVGKRSPLGNGAGPGTRCLSSSAGSSTSTDIDHENATSVCLVCGVHLLLVLWDMRVRRCKWNTVMRLCMPLLDVVALQPRYWWDDRHPQPSSLAAIMNEWQAMTISTPQSFERVGCQICFSPRVLAITMLLADAANLTS</sequence>
<keyword evidence="1" id="KW-0472">Membrane</keyword>
<evidence type="ECO:0000313" key="2">
    <source>
        <dbReference type="EMBL" id="PWN20514.1"/>
    </source>
</evidence>
<proteinExistence type="predicted"/>
<protein>
    <submittedName>
        <fullName evidence="2">Uncharacterized protein</fullName>
    </submittedName>
</protein>
<gene>
    <name evidence="2" type="ORF">BCV69DRAFT_211746</name>
</gene>
<evidence type="ECO:0000313" key="3">
    <source>
        <dbReference type="Proteomes" id="UP000245942"/>
    </source>
</evidence>
<dbReference type="Proteomes" id="UP000245942">
    <property type="component" value="Unassembled WGS sequence"/>
</dbReference>
<feature type="transmembrane region" description="Helical" evidence="1">
    <location>
        <begin position="102"/>
        <end position="119"/>
    </location>
</feature>
<accession>A0A316U6R2</accession>
<keyword evidence="1" id="KW-0812">Transmembrane</keyword>
<dbReference type="GeneID" id="37011490"/>
<dbReference type="AlphaFoldDB" id="A0A316U6R2"/>
<dbReference type="RefSeq" id="XP_025347674.1">
    <property type="nucleotide sequence ID" value="XM_025489756.1"/>
</dbReference>